<dbReference type="RefSeq" id="WP_283230841.1">
    <property type="nucleotide sequence ID" value="NZ_JASGBQ010000012.1"/>
</dbReference>
<name>A0AAP4BCU3_9FIRM</name>
<proteinExistence type="predicted"/>
<evidence type="ECO:0000256" key="1">
    <source>
        <dbReference type="SAM" id="MobiDB-lite"/>
    </source>
</evidence>
<evidence type="ECO:0000313" key="3">
    <source>
        <dbReference type="EMBL" id="MDI9242391.1"/>
    </source>
</evidence>
<keyword evidence="4" id="KW-1185">Reference proteome</keyword>
<dbReference type="AlphaFoldDB" id="A0AAP4BCU3"/>
<reference evidence="3 4" key="1">
    <citation type="submission" date="2023-05" db="EMBL/GenBank/DDBJ databases">
        <title>[ruminococcus] sp. nov., isolated from a pig farm feces dump.</title>
        <authorList>
            <person name="Chang Y.-H."/>
        </authorList>
    </citation>
    <scope>NUCLEOTIDE SEQUENCE [LARGE SCALE GENOMIC DNA]</scope>
    <source>
        <strain evidence="3 4">YH-rum2234</strain>
    </source>
</reference>
<evidence type="ECO:0000313" key="4">
    <source>
        <dbReference type="Proteomes" id="UP001300383"/>
    </source>
</evidence>
<feature type="compositionally biased region" description="Acidic residues" evidence="1">
    <location>
        <begin position="173"/>
        <end position="186"/>
    </location>
</feature>
<dbReference type="InterPro" id="IPR025641">
    <property type="entry name" value="DUF4340"/>
</dbReference>
<feature type="region of interest" description="Disordered" evidence="1">
    <location>
        <begin position="164"/>
        <end position="186"/>
    </location>
</feature>
<organism evidence="3 4">
    <name type="scientific">Fusibacillus kribbianus</name>
    <dbReference type="NCBI Taxonomy" id="3044208"/>
    <lineage>
        <taxon>Bacteria</taxon>
        <taxon>Bacillati</taxon>
        <taxon>Bacillota</taxon>
        <taxon>Clostridia</taxon>
        <taxon>Lachnospirales</taxon>
        <taxon>Lachnospiraceae</taxon>
        <taxon>Fusibacillus</taxon>
    </lineage>
</organism>
<sequence>MKTKRLIAAVLILILCIGGYLAVKSLDLSETGEEEPAAEYVFQAEEITGFSFESGGETLTFTKEEDTWVYGDNSALSMKQTQLSAMESCLKEIEALKTLEEPEALSEYGLEEPSNRITIVTPEAATVLLLGNENPAAGGYYAMVEGESTVYLIPDTIPDKFSLSLDDLKETEAETSAEETSQEESQ</sequence>
<protein>
    <submittedName>
        <fullName evidence="3">DUF4340 domain-containing protein</fullName>
    </submittedName>
</protein>
<feature type="domain" description="DUF4340" evidence="2">
    <location>
        <begin position="68"/>
        <end position="172"/>
    </location>
</feature>
<dbReference type="Pfam" id="PF14238">
    <property type="entry name" value="DUF4340"/>
    <property type="match status" value="1"/>
</dbReference>
<accession>A0AAP4BCU3</accession>
<gene>
    <name evidence="3" type="ORF">QJ036_07885</name>
</gene>
<evidence type="ECO:0000259" key="2">
    <source>
        <dbReference type="Pfam" id="PF14238"/>
    </source>
</evidence>
<dbReference type="EMBL" id="JASGBQ010000012">
    <property type="protein sequence ID" value="MDI9242391.1"/>
    <property type="molecule type" value="Genomic_DNA"/>
</dbReference>
<dbReference type="Proteomes" id="UP001300383">
    <property type="component" value="Unassembled WGS sequence"/>
</dbReference>
<comment type="caution">
    <text evidence="3">The sequence shown here is derived from an EMBL/GenBank/DDBJ whole genome shotgun (WGS) entry which is preliminary data.</text>
</comment>